<dbReference type="Gene3D" id="3.10.180.10">
    <property type="entry name" value="2,3-Dihydroxybiphenyl 1,2-Dioxygenase, domain 1"/>
    <property type="match status" value="1"/>
</dbReference>
<dbReference type="Proteomes" id="UP001234216">
    <property type="component" value="Unassembled WGS sequence"/>
</dbReference>
<proteinExistence type="predicted"/>
<organism evidence="2 3">
    <name type="scientific">Streptomyces canus</name>
    <dbReference type="NCBI Taxonomy" id="58343"/>
    <lineage>
        <taxon>Bacteria</taxon>
        <taxon>Bacillati</taxon>
        <taxon>Actinomycetota</taxon>
        <taxon>Actinomycetes</taxon>
        <taxon>Kitasatosporales</taxon>
        <taxon>Streptomycetaceae</taxon>
        <taxon>Streptomyces</taxon>
        <taxon>Streptomyces aurantiacus group</taxon>
    </lineage>
</organism>
<dbReference type="GO" id="GO:0016829">
    <property type="term" value="F:lyase activity"/>
    <property type="evidence" value="ECO:0007669"/>
    <property type="project" value="UniProtKB-KW"/>
</dbReference>
<dbReference type="InterPro" id="IPR037523">
    <property type="entry name" value="VOC_core"/>
</dbReference>
<dbReference type="Pfam" id="PF00903">
    <property type="entry name" value="Glyoxalase"/>
    <property type="match status" value="1"/>
</dbReference>
<dbReference type="InterPro" id="IPR004360">
    <property type="entry name" value="Glyas_Fos-R_dOase_dom"/>
</dbReference>
<dbReference type="AlphaFoldDB" id="A0AAW8FMQ8"/>
<dbReference type="PROSITE" id="PS51819">
    <property type="entry name" value="VOC"/>
    <property type="match status" value="1"/>
</dbReference>
<sequence>MKVMTTVDFKLEVVVLPVSDVDRARAFYEAVGFRLDADRVTDDTYRVVHMTPPGSPCSILFGVGVTTAPPGSAQGLHLVVSDIVKAHEELLGRGVEMGGIFHDTSELFHRCTGERRVSGPDPQRRSYCSYAEFSDPDGNGWVLQEATN</sequence>
<dbReference type="SUPFAM" id="SSF54593">
    <property type="entry name" value="Glyoxalase/Bleomycin resistance protein/Dihydroxybiphenyl dioxygenase"/>
    <property type="match status" value="1"/>
</dbReference>
<dbReference type="EMBL" id="JAUSZV010000005">
    <property type="protein sequence ID" value="MDQ0911037.1"/>
    <property type="molecule type" value="Genomic_DNA"/>
</dbReference>
<evidence type="ECO:0000313" key="3">
    <source>
        <dbReference type="Proteomes" id="UP001234216"/>
    </source>
</evidence>
<comment type="caution">
    <text evidence="2">The sequence shown here is derived from an EMBL/GenBank/DDBJ whole genome shotgun (WGS) entry which is preliminary data.</text>
</comment>
<keyword evidence="2" id="KW-0456">Lyase</keyword>
<evidence type="ECO:0000259" key="1">
    <source>
        <dbReference type="PROSITE" id="PS51819"/>
    </source>
</evidence>
<evidence type="ECO:0000313" key="2">
    <source>
        <dbReference type="EMBL" id="MDQ0911037.1"/>
    </source>
</evidence>
<dbReference type="InterPro" id="IPR029068">
    <property type="entry name" value="Glyas_Bleomycin-R_OHBP_Dase"/>
</dbReference>
<name>A0AAW8FMQ8_9ACTN</name>
<gene>
    <name evidence="2" type="ORF">QFZ22_007022</name>
</gene>
<feature type="domain" description="VOC" evidence="1">
    <location>
        <begin position="10"/>
        <end position="146"/>
    </location>
</feature>
<accession>A0AAW8FMQ8</accession>
<reference evidence="2" key="1">
    <citation type="submission" date="2023-07" db="EMBL/GenBank/DDBJ databases">
        <title>Comparative genomics of wheat-associated soil bacteria to identify genetic determinants of phenazine resistance.</title>
        <authorList>
            <person name="Mouncey N."/>
        </authorList>
    </citation>
    <scope>NUCLEOTIDE SEQUENCE</scope>
    <source>
        <strain evidence="2">V4I22</strain>
    </source>
</reference>
<protein>
    <submittedName>
        <fullName evidence="2">Catechol 2,3-dioxygenase-like lactoylglutathione lyase family enzyme</fullName>
    </submittedName>
</protein>